<dbReference type="Proteomes" id="UP000291269">
    <property type="component" value="Unassembled WGS sequence"/>
</dbReference>
<keyword evidence="2" id="KW-0732">Signal</keyword>
<evidence type="ECO:0000313" key="4">
    <source>
        <dbReference type="EMBL" id="RXZ61092.1"/>
    </source>
</evidence>
<comment type="caution">
    <text evidence="4">The sequence shown here is derived from an EMBL/GenBank/DDBJ whole genome shotgun (WGS) entry which is preliminary data.</text>
</comment>
<organism evidence="4 5">
    <name type="scientific">Candidatus Borkfalkia ceftriaxoniphila</name>
    <dbReference type="NCBI Taxonomy" id="2508949"/>
    <lineage>
        <taxon>Bacteria</taxon>
        <taxon>Bacillati</taxon>
        <taxon>Bacillota</taxon>
        <taxon>Clostridia</taxon>
        <taxon>Christensenellales</taxon>
        <taxon>Christensenellaceae</taxon>
        <taxon>Candidatus Borkfalkia</taxon>
    </lineage>
</organism>
<dbReference type="PANTHER" id="PTHR31126">
    <property type="entry name" value="TYROSINE-PROTEIN PHOSPHATASE"/>
    <property type="match status" value="1"/>
</dbReference>
<dbReference type="InterPro" id="IPR000387">
    <property type="entry name" value="Tyr_Pase_dom"/>
</dbReference>
<name>A0A4Q2KC71_9FIRM</name>
<gene>
    <name evidence="4" type="ORF">ESZ91_01545</name>
</gene>
<dbReference type="InterPro" id="IPR026893">
    <property type="entry name" value="Tyr/Ser_Pase_IphP-type"/>
</dbReference>
<evidence type="ECO:0000256" key="2">
    <source>
        <dbReference type="SAM" id="SignalP"/>
    </source>
</evidence>
<keyword evidence="5" id="KW-1185">Reference proteome</keyword>
<dbReference type="SUPFAM" id="SSF52799">
    <property type="entry name" value="(Phosphotyrosine protein) phosphatases II"/>
    <property type="match status" value="1"/>
</dbReference>
<dbReference type="AlphaFoldDB" id="A0A4Q2KC71"/>
<dbReference type="PROSITE" id="PS51257">
    <property type="entry name" value="PROKAR_LIPOPROTEIN"/>
    <property type="match status" value="1"/>
</dbReference>
<evidence type="ECO:0000256" key="1">
    <source>
        <dbReference type="ARBA" id="ARBA00009580"/>
    </source>
</evidence>
<evidence type="ECO:0000259" key="3">
    <source>
        <dbReference type="PROSITE" id="PS50056"/>
    </source>
</evidence>
<reference evidence="4 5" key="1">
    <citation type="journal article" date="2019" name="Gut">
        <title>Antibiotics-induced monodominance of a novel gut bacterial order.</title>
        <authorList>
            <person name="Hildebrand F."/>
            <person name="Moitinho-Silva L."/>
            <person name="Blasche S."/>
            <person name="Jahn M.T."/>
            <person name="Gossmann T.I."/>
            <person name="Heuerta-Cepas J."/>
            <person name="Hercog R."/>
            <person name="Luetge M."/>
            <person name="Bahram M."/>
            <person name="Pryszlak A."/>
            <person name="Alves R.J."/>
            <person name="Waszak S.M."/>
            <person name="Zhu A."/>
            <person name="Ye L."/>
            <person name="Costea P.I."/>
            <person name="Aalvink S."/>
            <person name="Belzer C."/>
            <person name="Forslund S.K."/>
            <person name="Sunagawa S."/>
            <person name="Hentschel U."/>
            <person name="Merten C."/>
            <person name="Patil K.R."/>
            <person name="Benes V."/>
            <person name="Bork P."/>
        </authorList>
    </citation>
    <scope>NUCLEOTIDE SEQUENCE [LARGE SCALE GENOMIC DNA]</scope>
    <source>
        <strain evidence="4 5">HDS1380</strain>
    </source>
</reference>
<feature type="domain" description="Tyrosine specific protein phosphatases" evidence="3">
    <location>
        <begin position="280"/>
        <end position="314"/>
    </location>
</feature>
<evidence type="ECO:0000313" key="5">
    <source>
        <dbReference type="Proteomes" id="UP000291269"/>
    </source>
</evidence>
<feature type="signal peptide" evidence="2">
    <location>
        <begin position="1"/>
        <end position="23"/>
    </location>
</feature>
<comment type="similarity">
    <text evidence="1">Belongs to the protein-tyrosine phosphatase family.</text>
</comment>
<dbReference type="GO" id="GO:0004721">
    <property type="term" value="F:phosphoprotein phosphatase activity"/>
    <property type="evidence" value="ECO:0007669"/>
    <property type="project" value="InterPro"/>
</dbReference>
<sequence>MKNKIFSLLLTLFLFWGAVGCSAGTAATEEKGNENKNPEDIEEAVADIRLETIFNGSEIDLCAPELRTFLDEQDEIKQCSFLLEHEGKNYDYQEPEFFWSGEKDESFAVYFSETRDFSDAREIITDRNYFRADILQPNKTYYWKVRGMDSGLSSEIDCFDTKDAPSRILSVDGLKNVRDAGGWRTDSGKSVRYGMIYRGSQMNGYNQGARLTERGRDTMIRDLKIKSEVDLRRPDRDDGGQTECAIDGSYPYLKAPFHPYTCIFPQFKTSERGYDLRVPQSFQQIFEFLADRKNYPVYLHCNAGADRTGTILFLLNGLLGVSYEDLTKDFEITSFSVMGKRWRADLNGNIPVEEGVMQDDEHNYVAWEKMYGMMMQYYQTESGKLSDAISEYLVQVCNVSVETQEAVKDILLS</sequence>
<dbReference type="OrthoDB" id="9815473at2"/>
<dbReference type="Gene3D" id="3.90.190.10">
    <property type="entry name" value="Protein tyrosine phosphatase superfamily"/>
    <property type="match status" value="1"/>
</dbReference>
<dbReference type="PROSITE" id="PS00383">
    <property type="entry name" value="TYR_PHOSPHATASE_1"/>
    <property type="match status" value="1"/>
</dbReference>
<dbReference type="RefSeq" id="WP_129223426.1">
    <property type="nucleotide sequence ID" value="NZ_SDOZ01000002.1"/>
</dbReference>
<dbReference type="InterPro" id="IPR013783">
    <property type="entry name" value="Ig-like_fold"/>
</dbReference>
<dbReference type="EMBL" id="SDOZ01000002">
    <property type="protein sequence ID" value="RXZ61092.1"/>
    <property type="molecule type" value="Genomic_DNA"/>
</dbReference>
<dbReference type="Pfam" id="PF13350">
    <property type="entry name" value="Y_phosphatase3"/>
    <property type="match status" value="1"/>
</dbReference>
<dbReference type="InterPro" id="IPR029021">
    <property type="entry name" value="Prot-tyrosine_phosphatase-like"/>
</dbReference>
<dbReference type="Gene3D" id="2.60.40.10">
    <property type="entry name" value="Immunoglobulins"/>
    <property type="match status" value="1"/>
</dbReference>
<dbReference type="InterPro" id="IPR016130">
    <property type="entry name" value="Tyr_Pase_AS"/>
</dbReference>
<feature type="chain" id="PRO_5020729395" evidence="2">
    <location>
        <begin position="24"/>
        <end position="413"/>
    </location>
</feature>
<proteinExistence type="inferred from homology"/>
<protein>
    <submittedName>
        <fullName evidence="4">Tyrosine-protein phosphatase</fullName>
    </submittedName>
</protein>
<dbReference type="PANTHER" id="PTHR31126:SF1">
    <property type="entry name" value="TYROSINE SPECIFIC PROTEIN PHOSPHATASES DOMAIN-CONTAINING PROTEIN"/>
    <property type="match status" value="1"/>
</dbReference>
<accession>A0A4Q2KC71</accession>
<dbReference type="PROSITE" id="PS50056">
    <property type="entry name" value="TYR_PHOSPHATASE_2"/>
    <property type="match status" value="1"/>
</dbReference>